<feature type="non-terminal residue" evidence="1">
    <location>
        <position position="1"/>
    </location>
</feature>
<feature type="non-terminal residue" evidence="1">
    <location>
        <position position="50"/>
    </location>
</feature>
<dbReference type="EMBL" id="BARV01045599">
    <property type="protein sequence ID" value="GAI70328.1"/>
    <property type="molecule type" value="Genomic_DNA"/>
</dbReference>
<evidence type="ECO:0000313" key="1">
    <source>
        <dbReference type="EMBL" id="GAI70328.1"/>
    </source>
</evidence>
<protein>
    <submittedName>
        <fullName evidence="1">Uncharacterized protein</fullName>
    </submittedName>
</protein>
<organism evidence="1">
    <name type="scientific">marine sediment metagenome</name>
    <dbReference type="NCBI Taxonomy" id="412755"/>
    <lineage>
        <taxon>unclassified sequences</taxon>
        <taxon>metagenomes</taxon>
        <taxon>ecological metagenomes</taxon>
    </lineage>
</organism>
<proteinExistence type="predicted"/>
<sequence length="50" mass="5407">GLANDICYYKDVYKVTRTTGGAPGATALDYPPTDWVGVPSCTLDYVYDTV</sequence>
<comment type="caution">
    <text evidence="1">The sequence shown here is derived from an EMBL/GenBank/DDBJ whole genome shotgun (WGS) entry which is preliminary data.</text>
</comment>
<dbReference type="AlphaFoldDB" id="X1QPZ5"/>
<accession>X1QPZ5</accession>
<gene>
    <name evidence="1" type="ORF">S06H3_66686</name>
</gene>
<reference evidence="1" key="1">
    <citation type="journal article" date="2014" name="Front. Microbiol.">
        <title>High frequency of phylogenetically diverse reductive dehalogenase-homologous genes in deep subseafloor sedimentary metagenomes.</title>
        <authorList>
            <person name="Kawai M."/>
            <person name="Futagami T."/>
            <person name="Toyoda A."/>
            <person name="Takaki Y."/>
            <person name="Nishi S."/>
            <person name="Hori S."/>
            <person name="Arai W."/>
            <person name="Tsubouchi T."/>
            <person name="Morono Y."/>
            <person name="Uchiyama I."/>
            <person name="Ito T."/>
            <person name="Fujiyama A."/>
            <person name="Inagaki F."/>
            <person name="Takami H."/>
        </authorList>
    </citation>
    <scope>NUCLEOTIDE SEQUENCE</scope>
    <source>
        <strain evidence="1">Expedition CK06-06</strain>
    </source>
</reference>
<name>X1QPZ5_9ZZZZ</name>